<dbReference type="Pfam" id="PF00480">
    <property type="entry name" value="ROK"/>
    <property type="match status" value="1"/>
</dbReference>
<proteinExistence type="inferred from homology"/>
<dbReference type="PANTHER" id="PTHR18964:SF149">
    <property type="entry name" value="BIFUNCTIONAL UDP-N-ACETYLGLUCOSAMINE 2-EPIMERASE_N-ACETYLMANNOSAMINE KINASE"/>
    <property type="match status" value="1"/>
</dbReference>
<comment type="caution">
    <text evidence="3">The sequence shown here is derived from an EMBL/GenBank/DDBJ whole genome shotgun (WGS) entry which is preliminary data.</text>
</comment>
<dbReference type="Proteomes" id="UP000614469">
    <property type="component" value="Unassembled WGS sequence"/>
</dbReference>
<name>A0A8J6NK10_9CHLR</name>
<dbReference type="Pfam" id="PF12802">
    <property type="entry name" value="MarR_2"/>
    <property type="match status" value="1"/>
</dbReference>
<dbReference type="InterPro" id="IPR036390">
    <property type="entry name" value="WH_DNA-bd_sf"/>
</dbReference>
<gene>
    <name evidence="3" type="ORF">H8E29_12955</name>
</gene>
<dbReference type="SUPFAM" id="SSF53067">
    <property type="entry name" value="Actin-like ATPase domain"/>
    <property type="match status" value="1"/>
</dbReference>
<dbReference type="InterPro" id="IPR000835">
    <property type="entry name" value="HTH_MarR-typ"/>
</dbReference>
<evidence type="ECO:0000313" key="3">
    <source>
        <dbReference type="EMBL" id="MBC8336170.1"/>
    </source>
</evidence>
<comment type="similarity">
    <text evidence="1">Belongs to the ROK (NagC/XylR) family.</text>
</comment>
<dbReference type="AlphaFoldDB" id="A0A8J6NK10"/>
<accession>A0A8J6NK10</accession>
<dbReference type="EMBL" id="JACNJN010000145">
    <property type="protein sequence ID" value="MBC8336170.1"/>
    <property type="molecule type" value="Genomic_DNA"/>
</dbReference>
<dbReference type="InterPro" id="IPR000600">
    <property type="entry name" value="ROK"/>
</dbReference>
<dbReference type="InterPro" id="IPR036388">
    <property type="entry name" value="WH-like_DNA-bd_sf"/>
</dbReference>
<protein>
    <submittedName>
        <fullName evidence="3">ROK family transcriptional regulator</fullName>
    </submittedName>
</protein>
<dbReference type="SUPFAM" id="SSF46785">
    <property type="entry name" value="Winged helix' DNA-binding domain"/>
    <property type="match status" value="1"/>
</dbReference>
<dbReference type="Gene3D" id="3.30.420.40">
    <property type="match status" value="2"/>
</dbReference>
<evidence type="ECO:0000256" key="1">
    <source>
        <dbReference type="ARBA" id="ARBA00006479"/>
    </source>
</evidence>
<dbReference type="Gene3D" id="1.10.10.10">
    <property type="entry name" value="Winged helix-like DNA-binding domain superfamily/Winged helix DNA-binding domain"/>
    <property type="match status" value="1"/>
</dbReference>
<dbReference type="InterPro" id="IPR043129">
    <property type="entry name" value="ATPase_NBD"/>
</dbReference>
<sequence>MSSKNSADQALIRELNLSLVLQQIHNDAPVSRAQIAQITGLNKSTVSSLVESLIDRNLIHETGIKTVGTGRPATLLEINPRAGGIIGVELGIDFVAVALTDFAGNILWKQRENANPTDAQEKTLAQTLELINRAVVVCKKQDLFLFGLGVATPGTVDLNEGILVFAPNLQWRNVPLKEIISSHTGIQAYIENDANAAAVAEHLFGAARQSQNFIFVFAGVGIGGGLFLNGELHRGNNGYAGELGHSPIMIEPFLSSCHCGNQGCWETYANQYSIIKRVQARLEVNRNSIIPGLLKEENIPLSISIIKQAADDGDPVAIEALSETGVAIGLGIANLINIFNPEKIIFGGPLSIVGEYLLPSIKDTALKHSLPEINPNVEILLSGFAKNASLIGAVSIVVDDILQSPTIIDRPVQQ</sequence>
<feature type="domain" description="HTH marR-type" evidence="2">
    <location>
        <begin position="19"/>
        <end position="60"/>
    </location>
</feature>
<dbReference type="CDD" id="cd24076">
    <property type="entry name" value="ASKHA_ATPase_ROK_BsXylR-like"/>
    <property type="match status" value="1"/>
</dbReference>
<reference evidence="3 4" key="1">
    <citation type="submission" date="2020-08" db="EMBL/GenBank/DDBJ databases">
        <title>Bridging the membrane lipid divide: bacteria of the FCB group superphylum have the potential to synthesize archaeal ether lipids.</title>
        <authorList>
            <person name="Villanueva L."/>
            <person name="Von Meijenfeldt F.A.B."/>
            <person name="Westbye A.B."/>
            <person name="Yadav S."/>
            <person name="Hopmans E.C."/>
            <person name="Dutilh B.E."/>
            <person name="Sinninghe Damste J.S."/>
        </authorList>
    </citation>
    <scope>NUCLEOTIDE SEQUENCE [LARGE SCALE GENOMIC DNA]</scope>
    <source>
        <strain evidence="3">NIOZ-UU36</strain>
    </source>
</reference>
<organism evidence="3 4">
    <name type="scientific">Candidatus Desulfolinea nitratireducens</name>
    <dbReference type="NCBI Taxonomy" id="2841698"/>
    <lineage>
        <taxon>Bacteria</taxon>
        <taxon>Bacillati</taxon>
        <taxon>Chloroflexota</taxon>
        <taxon>Anaerolineae</taxon>
        <taxon>Anaerolineales</taxon>
        <taxon>Anaerolineales incertae sedis</taxon>
        <taxon>Candidatus Desulfolinea</taxon>
    </lineage>
</organism>
<evidence type="ECO:0000313" key="4">
    <source>
        <dbReference type="Proteomes" id="UP000614469"/>
    </source>
</evidence>
<evidence type="ECO:0000259" key="2">
    <source>
        <dbReference type="Pfam" id="PF12802"/>
    </source>
</evidence>
<dbReference type="PANTHER" id="PTHR18964">
    <property type="entry name" value="ROK (REPRESSOR, ORF, KINASE) FAMILY"/>
    <property type="match status" value="1"/>
</dbReference>